<sequence>MYRTNNCSWKMTHVLCILGHLGLIAGAAIAYVYNASRDRRTLSWADMAGFDMARMNPCDHVLLLRTWLTIAQGALGLVLNIGLFVVLLGAETSRPKLTEGEQHWRKQIITFFGCTANLMLAVAGASLAAAMGVRTSDSKSLITPLVCVAFQAPLALATAVFDAVKNYRDGKDLLD</sequence>
<name>A0AA40KAZ6_9PEZI</name>
<gene>
    <name evidence="2" type="ORF">B0T18DRAFT_319578</name>
</gene>
<reference evidence="2" key="1">
    <citation type="submission" date="2023-06" db="EMBL/GenBank/DDBJ databases">
        <title>Genome-scale phylogeny and comparative genomics of the fungal order Sordariales.</title>
        <authorList>
            <consortium name="Lawrence Berkeley National Laboratory"/>
            <person name="Hensen N."/>
            <person name="Bonometti L."/>
            <person name="Westerberg I."/>
            <person name="Brannstrom I.O."/>
            <person name="Guillou S."/>
            <person name="Cros-Aarteil S."/>
            <person name="Calhoun S."/>
            <person name="Haridas S."/>
            <person name="Kuo A."/>
            <person name="Mondo S."/>
            <person name="Pangilinan J."/>
            <person name="Riley R."/>
            <person name="LaButti K."/>
            <person name="Andreopoulos B."/>
            <person name="Lipzen A."/>
            <person name="Chen C."/>
            <person name="Yanf M."/>
            <person name="Daum C."/>
            <person name="Ng V."/>
            <person name="Clum A."/>
            <person name="Steindorff A."/>
            <person name="Ohm R."/>
            <person name="Martin F."/>
            <person name="Silar P."/>
            <person name="Natvig D."/>
            <person name="Lalanne C."/>
            <person name="Gautier V."/>
            <person name="Ament-velasquez S.L."/>
            <person name="Kruys A."/>
            <person name="Hutchinson M.I."/>
            <person name="Powell A.J."/>
            <person name="Barry K."/>
            <person name="Miller A.N."/>
            <person name="Grigoriev I.V."/>
            <person name="Debuchy R."/>
            <person name="Gladieux P."/>
            <person name="Thoren M.H."/>
            <person name="Johannesson H."/>
        </authorList>
    </citation>
    <scope>NUCLEOTIDE SEQUENCE</scope>
    <source>
        <strain evidence="2">SMH3187-1</strain>
    </source>
</reference>
<feature type="transmembrane region" description="Helical" evidence="1">
    <location>
        <begin position="12"/>
        <end position="33"/>
    </location>
</feature>
<keyword evidence="1" id="KW-1133">Transmembrane helix</keyword>
<accession>A0AA40KAZ6</accession>
<keyword evidence="3" id="KW-1185">Reference proteome</keyword>
<feature type="transmembrane region" description="Helical" evidence="1">
    <location>
        <begin position="108"/>
        <end position="129"/>
    </location>
</feature>
<evidence type="ECO:0000313" key="3">
    <source>
        <dbReference type="Proteomes" id="UP001172155"/>
    </source>
</evidence>
<protein>
    <submittedName>
        <fullName evidence="2">Uncharacterized protein</fullName>
    </submittedName>
</protein>
<feature type="transmembrane region" description="Helical" evidence="1">
    <location>
        <begin position="141"/>
        <end position="161"/>
    </location>
</feature>
<dbReference type="AlphaFoldDB" id="A0AA40KAZ6"/>
<organism evidence="2 3">
    <name type="scientific">Schizothecium vesticola</name>
    <dbReference type="NCBI Taxonomy" id="314040"/>
    <lineage>
        <taxon>Eukaryota</taxon>
        <taxon>Fungi</taxon>
        <taxon>Dikarya</taxon>
        <taxon>Ascomycota</taxon>
        <taxon>Pezizomycotina</taxon>
        <taxon>Sordariomycetes</taxon>
        <taxon>Sordariomycetidae</taxon>
        <taxon>Sordariales</taxon>
        <taxon>Schizotheciaceae</taxon>
        <taxon>Schizothecium</taxon>
    </lineage>
</organism>
<evidence type="ECO:0000256" key="1">
    <source>
        <dbReference type="SAM" id="Phobius"/>
    </source>
</evidence>
<comment type="caution">
    <text evidence="2">The sequence shown here is derived from an EMBL/GenBank/DDBJ whole genome shotgun (WGS) entry which is preliminary data.</text>
</comment>
<evidence type="ECO:0000313" key="2">
    <source>
        <dbReference type="EMBL" id="KAK0752445.1"/>
    </source>
</evidence>
<keyword evidence="1" id="KW-0472">Membrane</keyword>
<dbReference type="Proteomes" id="UP001172155">
    <property type="component" value="Unassembled WGS sequence"/>
</dbReference>
<proteinExistence type="predicted"/>
<keyword evidence="1" id="KW-0812">Transmembrane</keyword>
<dbReference type="EMBL" id="JAUKUD010000002">
    <property type="protein sequence ID" value="KAK0752445.1"/>
    <property type="molecule type" value="Genomic_DNA"/>
</dbReference>
<feature type="transmembrane region" description="Helical" evidence="1">
    <location>
        <begin position="67"/>
        <end position="88"/>
    </location>
</feature>